<reference evidence="4 5" key="1">
    <citation type="submission" date="2020-08" db="EMBL/GenBank/DDBJ databases">
        <title>Plant Genome Project.</title>
        <authorList>
            <person name="Zhang R.-G."/>
        </authorList>
    </citation>
    <scope>NUCLEOTIDE SEQUENCE [LARGE SCALE GENOMIC DNA]</scope>
    <source>
        <tissue evidence="4">Rhizome</tissue>
    </source>
</reference>
<comment type="caution">
    <text evidence="4">The sequence shown here is derived from an EMBL/GenBank/DDBJ whole genome shotgun (WGS) entry which is preliminary data.</text>
</comment>
<keyword evidence="5" id="KW-1185">Reference proteome</keyword>
<proteinExistence type="inferred from homology"/>
<dbReference type="SUPFAM" id="SSF47699">
    <property type="entry name" value="Bifunctional inhibitor/lipid-transfer protein/seed storage 2S albumin"/>
    <property type="match status" value="1"/>
</dbReference>
<dbReference type="AlphaFoldDB" id="A0A8J5GES5"/>
<evidence type="ECO:0000313" key="5">
    <source>
        <dbReference type="Proteomes" id="UP000734854"/>
    </source>
</evidence>
<protein>
    <recommendedName>
        <fullName evidence="1">Non-specific lipid-transfer protein</fullName>
    </recommendedName>
</protein>
<dbReference type="EMBL" id="JACMSC010000011">
    <property type="protein sequence ID" value="KAG6498812.1"/>
    <property type="molecule type" value="Genomic_DNA"/>
</dbReference>
<dbReference type="SMART" id="SM00499">
    <property type="entry name" value="AAI"/>
    <property type="match status" value="1"/>
</dbReference>
<dbReference type="InterPro" id="IPR036312">
    <property type="entry name" value="Bifun_inhib/LTP/seed_sf"/>
</dbReference>
<keyword evidence="1" id="KW-0446">Lipid-binding</keyword>
<feature type="chain" id="PRO_5035288762" description="Non-specific lipid-transfer protein" evidence="2">
    <location>
        <begin position="21"/>
        <end position="129"/>
    </location>
</feature>
<feature type="domain" description="Bifunctional inhibitor/plant lipid transfer protein/seed storage helical" evidence="3">
    <location>
        <begin position="31"/>
        <end position="116"/>
    </location>
</feature>
<dbReference type="GO" id="GO:0008289">
    <property type="term" value="F:lipid binding"/>
    <property type="evidence" value="ECO:0007669"/>
    <property type="project" value="UniProtKB-KW"/>
</dbReference>
<dbReference type="CDD" id="cd01960">
    <property type="entry name" value="nsLTP1"/>
    <property type="match status" value="1"/>
</dbReference>
<name>A0A8J5GES5_ZINOF</name>
<dbReference type="GO" id="GO:0006869">
    <property type="term" value="P:lipid transport"/>
    <property type="evidence" value="ECO:0007669"/>
    <property type="project" value="InterPro"/>
</dbReference>
<evidence type="ECO:0000256" key="2">
    <source>
        <dbReference type="SAM" id="SignalP"/>
    </source>
</evidence>
<dbReference type="PANTHER" id="PTHR33076">
    <property type="entry name" value="NON-SPECIFIC LIPID-TRANSFER PROTEIN 2-RELATED"/>
    <property type="match status" value="1"/>
</dbReference>
<keyword evidence="1" id="KW-0813">Transport</keyword>
<evidence type="ECO:0000256" key="1">
    <source>
        <dbReference type="RuleBase" id="RU000628"/>
    </source>
</evidence>
<evidence type="ECO:0000313" key="4">
    <source>
        <dbReference type="EMBL" id="KAG6498812.1"/>
    </source>
</evidence>
<comment type="similarity">
    <text evidence="1">Belongs to the plant LTP family.</text>
</comment>
<accession>A0A8J5GES5</accession>
<keyword evidence="2" id="KW-0732">Signal</keyword>
<organism evidence="4 5">
    <name type="scientific">Zingiber officinale</name>
    <name type="common">Ginger</name>
    <name type="synonym">Amomum zingiber</name>
    <dbReference type="NCBI Taxonomy" id="94328"/>
    <lineage>
        <taxon>Eukaryota</taxon>
        <taxon>Viridiplantae</taxon>
        <taxon>Streptophyta</taxon>
        <taxon>Embryophyta</taxon>
        <taxon>Tracheophyta</taxon>
        <taxon>Spermatophyta</taxon>
        <taxon>Magnoliopsida</taxon>
        <taxon>Liliopsida</taxon>
        <taxon>Zingiberales</taxon>
        <taxon>Zingiberaceae</taxon>
        <taxon>Zingiber</taxon>
    </lineage>
</organism>
<dbReference type="InterPro" id="IPR016140">
    <property type="entry name" value="Bifunc_inhib/LTP/seed_store"/>
</dbReference>
<sequence length="129" mass="13162">MARSTSAVAAAALLLLVALAAVPRREAALTCGNVVMFLSPCIPYARGTTAEPSEACCSGVRGLNEAAKTTPDRQTACNCIKSTIFSLPGIKPAVVSGVPSKCGVSVPYPISTSIDCSKSGGVIKIEYVD</sequence>
<dbReference type="Gene3D" id="1.10.110.10">
    <property type="entry name" value="Plant lipid-transfer and hydrophobic proteins"/>
    <property type="match status" value="1"/>
</dbReference>
<dbReference type="PRINTS" id="PR00382">
    <property type="entry name" value="LIPIDTRNSFER"/>
</dbReference>
<dbReference type="InterPro" id="IPR000528">
    <property type="entry name" value="Plant_nsLTP"/>
</dbReference>
<dbReference type="Proteomes" id="UP000734854">
    <property type="component" value="Unassembled WGS sequence"/>
</dbReference>
<feature type="signal peptide" evidence="2">
    <location>
        <begin position="1"/>
        <end position="20"/>
    </location>
</feature>
<evidence type="ECO:0000259" key="3">
    <source>
        <dbReference type="SMART" id="SM00499"/>
    </source>
</evidence>
<gene>
    <name evidence="4" type="ORF">ZIOFF_038561</name>
</gene>
<comment type="function">
    <text evidence="1">Plant non-specific lipid-transfer proteins transfer phospholipids as well as galactolipids across membranes. May play a role in wax or cutin deposition in the cell walls of expanding epidermal cells and certain secretory tissues.</text>
</comment>
<dbReference type="Pfam" id="PF00234">
    <property type="entry name" value="Tryp_alpha_amyl"/>
    <property type="match status" value="1"/>
</dbReference>